<reference evidence="2" key="1">
    <citation type="submission" date="2020-07" db="EMBL/GenBank/DDBJ databases">
        <title>Methanobacterium. sp. MethCan genome.</title>
        <authorList>
            <person name="Postec A."/>
            <person name="Quemeneur M."/>
        </authorList>
    </citation>
    <scope>NUCLEOTIDE SEQUENCE</scope>
    <source>
        <strain evidence="2">MethCAN</strain>
    </source>
</reference>
<feature type="transmembrane region" description="Helical" evidence="1">
    <location>
        <begin position="12"/>
        <end position="34"/>
    </location>
</feature>
<feature type="transmembrane region" description="Helical" evidence="1">
    <location>
        <begin position="323"/>
        <end position="339"/>
    </location>
</feature>
<feature type="transmembrane region" description="Helical" evidence="1">
    <location>
        <begin position="345"/>
        <end position="363"/>
    </location>
</feature>
<feature type="transmembrane region" description="Helical" evidence="1">
    <location>
        <begin position="195"/>
        <end position="213"/>
    </location>
</feature>
<feature type="transmembrane region" description="Helical" evidence="1">
    <location>
        <begin position="557"/>
        <end position="576"/>
    </location>
</feature>
<evidence type="ECO:0000313" key="2">
    <source>
        <dbReference type="EMBL" id="QUH22659.1"/>
    </source>
</evidence>
<dbReference type="Pfam" id="PF09971">
    <property type="entry name" value="DUF2206"/>
    <property type="match status" value="1"/>
</dbReference>
<keyword evidence="1" id="KW-1133">Transmembrane helix</keyword>
<feature type="transmembrane region" description="Helical" evidence="1">
    <location>
        <begin position="77"/>
        <end position="105"/>
    </location>
</feature>
<feature type="transmembrane region" description="Helical" evidence="1">
    <location>
        <begin position="650"/>
        <end position="674"/>
    </location>
</feature>
<feature type="transmembrane region" description="Helical" evidence="1">
    <location>
        <begin position="220"/>
        <end position="244"/>
    </location>
</feature>
<dbReference type="RefSeq" id="WP_211533603.1">
    <property type="nucleotide sequence ID" value="NZ_CP058560.1"/>
</dbReference>
<feature type="transmembrane region" description="Helical" evidence="1">
    <location>
        <begin position="370"/>
        <end position="386"/>
    </location>
</feature>
<dbReference type="GeneID" id="64819532"/>
<dbReference type="AlphaFoldDB" id="A0A8T8K408"/>
<proteinExistence type="predicted"/>
<feature type="transmembrane region" description="Helical" evidence="1">
    <location>
        <begin position="46"/>
        <end position="65"/>
    </location>
</feature>
<keyword evidence="1" id="KW-0812">Transmembrane</keyword>
<dbReference type="KEGG" id="meme:HYG87_02170"/>
<gene>
    <name evidence="2" type="ORF">HYG87_02170</name>
</gene>
<feature type="transmembrane region" description="Helical" evidence="1">
    <location>
        <begin position="392"/>
        <end position="411"/>
    </location>
</feature>
<name>A0A8T8K408_9EURY</name>
<sequence>MGLKNVIRAYEWEVDSLLKLVVVLLTIYFFLLFLDEAGRPLELLQVMVSLIIILFIPGTLFLRLLKWEYRESSMEVLLYTLGISVAIILFLGFMLDLVLGFMGVIRTLTPGSFNTTLVILILIMSYLIYRQGPRKNNRIKVELPSPDLGFNFKALQGINSMDIRNMISPPLLLILLVPFLGILSAHLMNLYDLNLLAMVLIILIGVVTLLIGFKKFPERIFPLAIFLIALSLLYHKSLITTYIWGWDVSFEYYMAQEVVRNGYWVMQTPNNYNSMLSVVILGPALSFFTGMNMVWVFKVVYPFLFALMPVSMYFIFKRQLNSTMACLSVFLFIFMFTFYTEMLALLRQTIAELFLVLLILLMVSSDLKRSRRSFLAVIFSLGIVVSHYGLSYIWMFALIFCGVLLLLNAPLDKINTFIIHLLPLKLTLEEKISTPDSSSRQEYLEEDLKPVGVINFKRISLKGLWNNDSSPRTIKLIQKYREDRVDKFFSWPLVLLFIIFLITWYLYTASSSPLISIINAVNDIFSNILSFMDPDASQGLSLVLVQQKSFLRDIHKYLYLVSQFLVALGIMALLLKQNVGKFKKEYKIFSLAAFFLLVAGVAVPFLSSQFNTSRLLHMALIFLSPFFMVGVFWGFSLLKSFFKRIPLKKGVLRFSAVFLLVILLMDSGLVYQFFPTEEGISIAMDPDYDFPKFNQQEVIASDWVKNNFGLEGIYADKHRASVLRSFLPDCEEIPVYKDLIQSDYYVFMGTMNILKNGVYLYQMTGANVISELGYVNPEDILKKRPKIYDNGGSWIYGGKVE</sequence>
<dbReference type="InterPro" id="IPR018701">
    <property type="entry name" value="DUF2206_membrane"/>
</dbReference>
<feature type="transmembrane region" description="Helical" evidence="1">
    <location>
        <begin position="295"/>
        <end position="316"/>
    </location>
</feature>
<feature type="transmembrane region" description="Helical" evidence="1">
    <location>
        <begin position="111"/>
        <end position="129"/>
    </location>
</feature>
<evidence type="ECO:0000256" key="1">
    <source>
        <dbReference type="SAM" id="Phobius"/>
    </source>
</evidence>
<protein>
    <submittedName>
        <fullName evidence="2">DUF2206 domain-containing protein</fullName>
    </submittedName>
</protein>
<feature type="transmembrane region" description="Helical" evidence="1">
    <location>
        <begin position="171"/>
        <end position="189"/>
    </location>
</feature>
<dbReference type="OrthoDB" id="292292at2157"/>
<keyword evidence="3" id="KW-1185">Reference proteome</keyword>
<keyword evidence="1" id="KW-0472">Membrane</keyword>
<organism evidence="2 3">
    <name type="scientific">Methanobacterium alkalithermotolerans</name>
    <dbReference type="NCBI Taxonomy" id="2731220"/>
    <lineage>
        <taxon>Archaea</taxon>
        <taxon>Methanobacteriati</taxon>
        <taxon>Methanobacteriota</taxon>
        <taxon>Methanomada group</taxon>
        <taxon>Methanobacteria</taxon>
        <taxon>Methanobacteriales</taxon>
        <taxon>Methanobacteriaceae</taxon>
        <taxon>Methanobacterium</taxon>
    </lineage>
</organism>
<feature type="transmembrane region" description="Helical" evidence="1">
    <location>
        <begin position="488"/>
        <end position="507"/>
    </location>
</feature>
<accession>A0A8T8K408</accession>
<feature type="transmembrane region" description="Helical" evidence="1">
    <location>
        <begin position="618"/>
        <end position="638"/>
    </location>
</feature>
<evidence type="ECO:0000313" key="3">
    <source>
        <dbReference type="Proteomes" id="UP000681041"/>
    </source>
</evidence>
<dbReference type="Proteomes" id="UP000681041">
    <property type="component" value="Chromosome"/>
</dbReference>
<feature type="transmembrane region" description="Helical" evidence="1">
    <location>
        <begin position="588"/>
        <end position="606"/>
    </location>
</feature>
<dbReference type="EMBL" id="CP058560">
    <property type="protein sequence ID" value="QUH22659.1"/>
    <property type="molecule type" value="Genomic_DNA"/>
</dbReference>